<keyword evidence="2" id="KW-0472">Membrane</keyword>
<keyword evidence="2" id="KW-1133">Transmembrane helix</keyword>
<keyword evidence="4" id="KW-1185">Reference proteome</keyword>
<feature type="transmembrane region" description="Helical" evidence="2">
    <location>
        <begin position="161"/>
        <end position="178"/>
    </location>
</feature>
<sequence>MESNDTNDRNNTNDSNDTNNRDDTNDRNGQCQNNTNISNATNDRNNTTDINDTKSRDVTGARNDAIIKNITGTWSDTNDNSKEAWNGTGSKFLQNASMEILSIFIACFILETSNTFKILLFNLFIIQCYIMHKTYEIEMLGFLYVFLITLFRIPFVVQLDISFPYSCQLFFLIFTKYFKIRNLYKFLKVNIRFFLRHFQKIFLNYQKGNKDFFLVPFIFNEVIIYFEKMNKYLFPFQKQMRIFI</sequence>
<evidence type="ECO:0000313" key="3">
    <source>
        <dbReference type="EMBL" id="ETO35630.1"/>
    </source>
</evidence>
<feature type="transmembrane region" description="Helical" evidence="2">
    <location>
        <begin position="137"/>
        <end position="155"/>
    </location>
</feature>
<feature type="compositionally biased region" description="Polar residues" evidence="1">
    <location>
        <begin position="29"/>
        <end position="40"/>
    </location>
</feature>
<protein>
    <submittedName>
        <fullName evidence="3">Uncharacterized protein</fullName>
    </submittedName>
</protein>
<feature type="region of interest" description="Disordered" evidence="1">
    <location>
        <begin position="1"/>
        <end position="56"/>
    </location>
</feature>
<proteinExistence type="predicted"/>
<dbReference type="AlphaFoldDB" id="X6PAR3"/>
<keyword evidence="2" id="KW-0812">Transmembrane</keyword>
<name>X6PAR3_RETFI</name>
<organism evidence="3 4">
    <name type="scientific">Reticulomyxa filosa</name>
    <dbReference type="NCBI Taxonomy" id="46433"/>
    <lineage>
        <taxon>Eukaryota</taxon>
        <taxon>Sar</taxon>
        <taxon>Rhizaria</taxon>
        <taxon>Retaria</taxon>
        <taxon>Foraminifera</taxon>
        <taxon>Monothalamids</taxon>
        <taxon>Reticulomyxidae</taxon>
        <taxon>Reticulomyxa</taxon>
    </lineage>
</organism>
<feature type="transmembrane region" description="Helical" evidence="2">
    <location>
        <begin position="100"/>
        <end position="125"/>
    </location>
</feature>
<dbReference type="Proteomes" id="UP000023152">
    <property type="component" value="Unassembled WGS sequence"/>
</dbReference>
<evidence type="ECO:0000256" key="1">
    <source>
        <dbReference type="SAM" id="MobiDB-lite"/>
    </source>
</evidence>
<accession>X6PAR3</accession>
<reference evidence="3 4" key="1">
    <citation type="journal article" date="2013" name="Curr. Biol.">
        <title>The Genome of the Foraminiferan Reticulomyxa filosa.</title>
        <authorList>
            <person name="Glockner G."/>
            <person name="Hulsmann N."/>
            <person name="Schleicher M."/>
            <person name="Noegel A.A."/>
            <person name="Eichinger L."/>
            <person name="Gallinger C."/>
            <person name="Pawlowski J."/>
            <person name="Sierra R."/>
            <person name="Euteneuer U."/>
            <person name="Pillet L."/>
            <person name="Moustafa A."/>
            <person name="Platzer M."/>
            <person name="Groth M."/>
            <person name="Szafranski K."/>
            <person name="Schliwa M."/>
        </authorList>
    </citation>
    <scope>NUCLEOTIDE SEQUENCE [LARGE SCALE GENOMIC DNA]</scope>
</reference>
<evidence type="ECO:0000256" key="2">
    <source>
        <dbReference type="SAM" id="Phobius"/>
    </source>
</evidence>
<dbReference type="EMBL" id="ASPP01001452">
    <property type="protein sequence ID" value="ETO35630.1"/>
    <property type="molecule type" value="Genomic_DNA"/>
</dbReference>
<evidence type="ECO:0000313" key="4">
    <source>
        <dbReference type="Proteomes" id="UP000023152"/>
    </source>
</evidence>
<gene>
    <name evidence="3" type="ORF">RFI_01431</name>
</gene>
<feature type="compositionally biased region" description="Low complexity" evidence="1">
    <location>
        <begin position="1"/>
        <end position="18"/>
    </location>
</feature>
<feature type="compositionally biased region" description="Low complexity" evidence="1">
    <location>
        <begin position="41"/>
        <end position="50"/>
    </location>
</feature>
<comment type="caution">
    <text evidence="3">The sequence shown here is derived from an EMBL/GenBank/DDBJ whole genome shotgun (WGS) entry which is preliminary data.</text>
</comment>